<dbReference type="AlphaFoldDB" id="A0AA39ZSD2"/>
<dbReference type="EMBL" id="JAUKUA010000008">
    <property type="protein sequence ID" value="KAK0702728.1"/>
    <property type="molecule type" value="Genomic_DNA"/>
</dbReference>
<comment type="caution">
    <text evidence="1">The sequence shown here is derived from an EMBL/GenBank/DDBJ whole genome shotgun (WGS) entry which is preliminary data.</text>
</comment>
<keyword evidence="2" id="KW-1185">Reference proteome</keyword>
<feature type="non-terminal residue" evidence="1">
    <location>
        <position position="75"/>
    </location>
</feature>
<evidence type="ECO:0000313" key="2">
    <source>
        <dbReference type="Proteomes" id="UP001172102"/>
    </source>
</evidence>
<accession>A0AA39ZSD2</accession>
<feature type="non-terminal residue" evidence="1">
    <location>
        <position position="1"/>
    </location>
</feature>
<proteinExistence type="predicted"/>
<protein>
    <submittedName>
        <fullName evidence="1">Uncharacterized protein</fullName>
    </submittedName>
</protein>
<sequence length="75" mass="8361">LGVLMFGVASLGIDQSHLMAVAEGKPNKMLIQYLSREGGGSYLRQLNQRFEGLSFLRTARVLWAYETEESPTVEV</sequence>
<evidence type="ECO:0000313" key="1">
    <source>
        <dbReference type="EMBL" id="KAK0702728.1"/>
    </source>
</evidence>
<name>A0AA39ZSD2_9PEZI</name>
<organism evidence="1 2">
    <name type="scientific">Lasiosphaeris hirsuta</name>
    <dbReference type="NCBI Taxonomy" id="260670"/>
    <lineage>
        <taxon>Eukaryota</taxon>
        <taxon>Fungi</taxon>
        <taxon>Dikarya</taxon>
        <taxon>Ascomycota</taxon>
        <taxon>Pezizomycotina</taxon>
        <taxon>Sordariomycetes</taxon>
        <taxon>Sordariomycetidae</taxon>
        <taxon>Sordariales</taxon>
        <taxon>Lasiosphaeriaceae</taxon>
        <taxon>Lasiosphaeris</taxon>
    </lineage>
</organism>
<dbReference type="Proteomes" id="UP001172102">
    <property type="component" value="Unassembled WGS sequence"/>
</dbReference>
<reference evidence="1" key="1">
    <citation type="submission" date="2023-06" db="EMBL/GenBank/DDBJ databases">
        <title>Genome-scale phylogeny and comparative genomics of the fungal order Sordariales.</title>
        <authorList>
            <consortium name="Lawrence Berkeley National Laboratory"/>
            <person name="Hensen N."/>
            <person name="Bonometti L."/>
            <person name="Westerberg I."/>
            <person name="Brannstrom I.O."/>
            <person name="Guillou S."/>
            <person name="Cros-Aarteil S."/>
            <person name="Calhoun S."/>
            <person name="Haridas S."/>
            <person name="Kuo A."/>
            <person name="Mondo S."/>
            <person name="Pangilinan J."/>
            <person name="Riley R."/>
            <person name="Labutti K."/>
            <person name="Andreopoulos B."/>
            <person name="Lipzen A."/>
            <person name="Chen C."/>
            <person name="Yanf M."/>
            <person name="Daum C."/>
            <person name="Ng V."/>
            <person name="Clum A."/>
            <person name="Steindorff A."/>
            <person name="Ohm R."/>
            <person name="Martin F."/>
            <person name="Silar P."/>
            <person name="Natvig D."/>
            <person name="Lalanne C."/>
            <person name="Gautier V."/>
            <person name="Ament-Velasquez S.L."/>
            <person name="Kruys A."/>
            <person name="Hutchinson M.I."/>
            <person name="Powell A.J."/>
            <person name="Barry K."/>
            <person name="Miller A.N."/>
            <person name="Grigoriev I.V."/>
            <person name="Debuchy R."/>
            <person name="Gladieux P."/>
            <person name="Thoren M.H."/>
            <person name="Johannesson H."/>
        </authorList>
    </citation>
    <scope>NUCLEOTIDE SEQUENCE</scope>
    <source>
        <strain evidence="1">SMH4607-1</strain>
    </source>
</reference>
<gene>
    <name evidence="1" type="ORF">B0H67DRAFT_441829</name>
</gene>